<reference evidence="1 2" key="1">
    <citation type="submission" date="2017-07" db="EMBL/GenBank/DDBJ databases">
        <title>The genome sequence of Paludifilum halophilum highlights mechanisms for microbial adaptation to high salt environemnts.</title>
        <authorList>
            <person name="Belbahri L."/>
        </authorList>
    </citation>
    <scope>NUCLEOTIDE SEQUENCE [LARGE SCALE GENOMIC DNA]</scope>
    <source>
        <strain evidence="1 2">DSM 102817</strain>
    </source>
</reference>
<accession>A0A235B8I3</accession>
<dbReference type="AlphaFoldDB" id="A0A235B8I3"/>
<comment type="caution">
    <text evidence="1">The sequence shown here is derived from an EMBL/GenBank/DDBJ whole genome shotgun (WGS) entry which is preliminary data.</text>
</comment>
<name>A0A235B8I3_9BACL</name>
<gene>
    <name evidence="1" type="ORF">CHM34_06865</name>
</gene>
<keyword evidence="2" id="KW-1185">Reference proteome</keyword>
<dbReference type="RefSeq" id="WP_094263847.1">
    <property type="nucleotide sequence ID" value="NZ_NOWF01000003.1"/>
</dbReference>
<dbReference type="EMBL" id="NOWF01000003">
    <property type="protein sequence ID" value="OYD08542.1"/>
    <property type="molecule type" value="Genomic_DNA"/>
</dbReference>
<organism evidence="1 2">
    <name type="scientific">Paludifilum halophilum</name>
    <dbReference type="NCBI Taxonomy" id="1642702"/>
    <lineage>
        <taxon>Bacteria</taxon>
        <taxon>Bacillati</taxon>
        <taxon>Bacillota</taxon>
        <taxon>Bacilli</taxon>
        <taxon>Bacillales</taxon>
        <taxon>Thermoactinomycetaceae</taxon>
        <taxon>Paludifilum</taxon>
    </lineage>
</organism>
<protein>
    <submittedName>
        <fullName evidence="1">Uncharacterized protein</fullName>
    </submittedName>
</protein>
<evidence type="ECO:0000313" key="2">
    <source>
        <dbReference type="Proteomes" id="UP000215459"/>
    </source>
</evidence>
<evidence type="ECO:0000313" key="1">
    <source>
        <dbReference type="EMBL" id="OYD08542.1"/>
    </source>
</evidence>
<dbReference type="OrthoDB" id="2083468at2"/>
<proteinExistence type="predicted"/>
<sequence length="128" mass="14344">MAKTVNIEDAVSYFDTEVLHSGAWDEADDALRQKALNNAERILYRTYGKTYDIDDSSKWMPEEAVYEQALWMLRQDDAVQKTELGQVGVSVSGISVQMAGKPQYIAPEARRIIAEDGGSSPRSKWTVI</sequence>
<dbReference type="Proteomes" id="UP000215459">
    <property type="component" value="Unassembled WGS sequence"/>
</dbReference>